<keyword evidence="3" id="KW-1185">Reference proteome</keyword>
<feature type="domain" description="Heterokaryon incompatibility" evidence="1">
    <location>
        <begin position="151"/>
        <end position="312"/>
    </location>
</feature>
<dbReference type="Pfam" id="PF06985">
    <property type="entry name" value="HET"/>
    <property type="match status" value="1"/>
</dbReference>
<dbReference type="EMBL" id="JAUJFL010000002">
    <property type="protein sequence ID" value="KAK2610129.1"/>
    <property type="molecule type" value="Genomic_DNA"/>
</dbReference>
<dbReference type="PANTHER" id="PTHR33112:SF1">
    <property type="entry name" value="HETEROKARYON INCOMPATIBILITY DOMAIN-CONTAINING PROTEIN"/>
    <property type="match status" value="1"/>
</dbReference>
<gene>
    <name evidence="2" type="ORF">N8I77_003583</name>
</gene>
<protein>
    <recommendedName>
        <fullName evidence="1">Heterokaryon incompatibility domain-containing protein</fullName>
    </recommendedName>
</protein>
<organism evidence="2 3">
    <name type="scientific">Phomopsis amygdali</name>
    <name type="common">Fusicoccum amygdali</name>
    <dbReference type="NCBI Taxonomy" id="1214568"/>
    <lineage>
        <taxon>Eukaryota</taxon>
        <taxon>Fungi</taxon>
        <taxon>Dikarya</taxon>
        <taxon>Ascomycota</taxon>
        <taxon>Pezizomycotina</taxon>
        <taxon>Sordariomycetes</taxon>
        <taxon>Sordariomycetidae</taxon>
        <taxon>Diaporthales</taxon>
        <taxon>Diaporthaceae</taxon>
        <taxon>Diaporthe</taxon>
    </lineage>
</organism>
<comment type="caution">
    <text evidence="2">The sequence shown here is derived from an EMBL/GenBank/DDBJ whole genome shotgun (WGS) entry which is preliminary data.</text>
</comment>
<sequence length="623" mass="69406">MAADRSLNGYVLPGEVLVHPHQVLNLTMGDAVDEYIAGAIPEDVRDGRATRNLHVAVIAPLTHSEQYTVMEGVRTVPVRPPPGYETRVLSAGVDYAQVRWLMAQCDKTHGAASAGGGGEKDSTEVESSHPDLLVIDCESEQLVPADEDCKFAALSYVWGGSRGGDDTVDDNEREQFKTDLSRRRLLLPRTVRDAMHAVRELGLRFLWVDQYCIDNTEPGRKHHTISNMDAVYRRAALTIVAASGAHSGHGLPGSRRIHCRLDTYSLVENNGGGQEGVGDDEGAEKESYVYVEDAHAELGELVWSTRGWTYQEGLLSRHRLVFTESQAVFQCLHDNGRVARAGDIFYRIEEYTRRHLTYPADSLKAFLGVFRAFEKLRPPAMHYWGVPFVFAADGSICQLAQGLLWKSQSCALRRIRGFPSWTWAGWEGWADQQQQHSGGGDRDHSVWMYGLLPVDPSLADLEDISIDVPYGTGQLLGIHEYFRLERDGRGSRGLPTEHAIYITAWTTEINFSPGRQREYILDLDTRSDFGLALGTDDGGLAGRLRSETWTVAVICWSLSHSTHAARGFRTQSIVLGRAGADSVCRVGTLETRWRKQHLQEDGQGGAHIAAWNRDFARRRLRLV</sequence>
<dbReference type="Proteomes" id="UP001265746">
    <property type="component" value="Unassembled WGS sequence"/>
</dbReference>
<evidence type="ECO:0000259" key="1">
    <source>
        <dbReference type="Pfam" id="PF06985"/>
    </source>
</evidence>
<dbReference type="InterPro" id="IPR010730">
    <property type="entry name" value="HET"/>
</dbReference>
<reference evidence="2" key="1">
    <citation type="submission" date="2023-06" db="EMBL/GenBank/DDBJ databases">
        <authorList>
            <person name="Noh H."/>
        </authorList>
    </citation>
    <scope>NUCLEOTIDE SEQUENCE</scope>
    <source>
        <strain evidence="2">DUCC20226</strain>
    </source>
</reference>
<dbReference type="PANTHER" id="PTHR33112">
    <property type="entry name" value="DOMAIN PROTEIN, PUTATIVE-RELATED"/>
    <property type="match status" value="1"/>
</dbReference>
<evidence type="ECO:0000313" key="3">
    <source>
        <dbReference type="Proteomes" id="UP001265746"/>
    </source>
</evidence>
<accession>A0AAD9SK92</accession>
<name>A0AAD9SK92_PHOAM</name>
<proteinExistence type="predicted"/>
<dbReference type="AlphaFoldDB" id="A0AAD9SK92"/>
<evidence type="ECO:0000313" key="2">
    <source>
        <dbReference type="EMBL" id="KAK2610129.1"/>
    </source>
</evidence>